<dbReference type="Pfam" id="PF08479">
    <property type="entry name" value="POTRA_2"/>
    <property type="match status" value="1"/>
</dbReference>
<comment type="caution">
    <text evidence="12">The sequence shown here is derived from an EMBL/GenBank/DDBJ whole genome shotgun (WGS) entry which is preliminary data.</text>
</comment>
<evidence type="ECO:0000256" key="3">
    <source>
        <dbReference type="ARBA" id="ARBA00022448"/>
    </source>
</evidence>
<reference evidence="12 13" key="1">
    <citation type="submission" date="2008-10" db="EMBL/GenBank/DDBJ databases">
        <title>Draft genome sequence of Providencia alcalifaciens (DSM 30120).</title>
        <authorList>
            <person name="Sudarsanam P."/>
            <person name="Ley R."/>
            <person name="Guruge J."/>
            <person name="Turnbaugh P.J."/>
            <person name="Mahowald M."/>
            <person name="Liep D."/>
            <person name="Gordon J."/>
        </authorList>
    </citation>
    <scope>NUCLEOTIDE SEQUENCE [LARGE SCALE GENOMIC DNA]</scope>
    <source>
        <strain evidence="12 13">DSM 30120</strain>
    </source>
</reference>
<dbReference type="PROSITE" id="PS51779">
    <property type="entry name" value="POTRA"/>
    <property type="match status" value="1"/>
</dbReference>
<evidence type="ECO:0000256" key="4">
    <source>
        <dbReference type="ARBA" id="ARBA00022452"/>
    </source>
</evidence>
<dbReference type="InterPro" id="IPR027282">
    <property type="entry name" value="TPS"/>
</dbReference>
<dbReference type="Pfam" id="PF03865">
    <property type="entry name" value="ShlB"/>
    <property type="match status" value="1"/>
</dbReference>
<organism evidence="12 13">
    <name type="scientific">Providencia alcalifaciens DSM 30120</name>
    <dbReference type="NCBI Taxonomy" id="520999"/>
    <lineage>
        <taxon>Bacteria</taxon>
        <taxon>Pseudomonadati</taxon>
        <taxon>Pseudomonadota</taxon>
        <taxon>Gammaproteobacteria</taxon>
        <taxon>Enterobacterales</taxon>
        <taxon>Morganellaceae</taxon>
        <taxon>Providencia</taxon>
    </lineage>
</organism>
<keyword evidence="8" id="KW-0472">Membrane</keyword>
<evidence type="ECO:0000256" key="8">
    <source>
        <dbReference type="ARBA" id="ARBA00023136"/>
    </source>
</evidence>
<evidence type="ECO:0000256" key="7">
    <source>
        <dbReference type="ARBA" id="ARBA00023065"/>
    </source>
</evidence>
<reference evidence="12 13" key="2">
    <citation type="submission" date="2008-10" db="EMBL/GenBank/DDBJ databases">
        <authorList>
            <person name="Fulton L."/>
            <person name="Clifton S."/>
            <person name="Fulton B."/>
            <person name="Xu J."/>
            <person name="Minx P."/>
            <person name="Pepin K.H."/>
            <person name="Johnson M."/>
            <person name="Bhonagiri V."/>
            <person name="Nash W.E."/>
            <person name="Mardis E.R."/>
            <person name="Wilson R.K."/>
        </authorList>
    </citation>
    <scope>NUCLEOTIDE SEQUENCE [LARGE SCALE GENOMIC DNA]</scope>
    <source>
        <strain evidence="12 13">DSM 30120</strain>
    </source>
</reference>
<dbReference type="PIRSF" id="PIRSF029745">
    <property type="entry name" value="FhaC"/>
    <property type="match status" value="1"/>
</dbReference>
<feature type="signal peptide" evidence="10">
    <location>
        <begin position="1"/>
        <end position="30"/>
    </location>
</feature>
<dbReference type="InterPro" id="IPR035251">
    <property type="entry name" value="ShlB_POTRA"/>
</dbReference>
<dbReference type="InterPro" id="IPR013686">
    <property type="entry name" value="Polypept-transport_assoc_ShlB"/>
</dbReference>
<keyword evidence="6" id="KW-0653">Protein transport</keyword>
<dbReference type="InterPro" id="IPR051544">
    <property type="entry name" value="TPS_OM_transporter"/>
</dbReference>
<keyword evidence="7" id="KW-0406">Ion transport</keyword>
<sequence>MDVKKLMIKTRSIFVGLVFFPFCFPTQATASLLKPDNTDNLFNHQNQQQQAQQQQFEAKAPDVSLSAPITQTQLQFPPEAPCFVIQQVSITGQEGLPHWVPVQRLADQGVGHCLGVEGINLLVTDIQNRLIGHGWITSRVLVPEQDLSTGTLKLVVMPGHVQKMVFKDGSSKYSTLYTAMPAREGNLVDLRDIEQGLENLQRLPTVQASMEMVPGDGPGETQIVINRQQSRFWHAGAWVDNTGTKSTGKYQSGVMLALDNPTSLSDLLYVTATRDLSFTDSKNTTNYSAHYSVPFGYWQFAATGSDYEYTQSIAGLNGDIKYRGKSKSLNFQLSNVLYRDATAKTTASYDLFMRETRNFVRDTEIEGQKRRTTAWKVGLNHRQYVGQSTLTAGASYQKGTRWFGAMPAFEETNDPNSSDYTTALAEIIQFSASASVPFKIAEQSLRFDTQYLRQISDTPLTPQDQFSIGNRWTVRGFDGERTLSANRGWTLRNTLSWVTPVPEQELYLGADYGQIGGHGARDSLGTILAGGVLGLRGAISPANLSYDLSVGTPFSKPDGFKTDPATLAFSVNWNY</sequence>
<evidence type="ECO:0000256" key="2">
    <source>
        <dbReference type="ARBA" id="ARBA00009055"/>
    </source>
</evidence>
<dbReference type="InterPro" id="IPR034746">
    <property type="entry name" value="POTRA"/>
</dbReference>
<dbReference type="PANTHER" id="PTHR34597:SF3">
    <property type="entry name" value="OUTER MEMBRANE TRANSPORTER CDIB"/>
    <property type="match status" value="1"/>
</dbReference>
<accession>B6XC52</accession>
<keyword evidence="4" id="KW-1134">Transmembrane beta strand</keyword>
<dbReference type="FunFam" id="2.40.160.50:FF:000009">
    <property type="entry name" value="Putative hemolysin activator protein"/>
    <property type="match status" value="1"/>
</dbReference>
<dbReference type="eggNOG" id="COG2831">
    <property type="taxonomic scope" value="Bacteria"/>
</dbReference>
<keyword evidence="10" id="KW-0732">Signal</keyword>
<evidence type="ECO:0000256" key="9">
    <source>
        <dbReference type="ARBA" id="ARBA00023237"/>
    </source>
</evidence>
<dbReference type="PANTHER" id="PTHR34597">
    <property type="entry name" value="SLR1661 PROTEIN"/>
    <property type="match status" value="1"/>
</dbReference>
<dbReference type="EMBL" id="ABXW01000014">
    <property type="protein sequence ID" value="EEB47204.1"/>
    <property type="molecule type" value="Genomic_DNA"/>
</dbReference>
<keyword evidence="9" id="KW-0998">Cell outer membrane</keyword>
<evidence type="ECO:0000313" key="12">
    <source>
        <dbReference type="EMBL" id="EEB47204.1"/>
    </source>
</evidence>
<gene>
    <name evidence="12" type="ORF">PROVALCAL_00914</name>
</gene>
<feature type="chain" id="PRO_5002852427" evidence="10">
    <location>
        <begin position="31"/>
        <end position="575"/>
    </location>
</feature>
<keyword evidence="3" id="KW-0813">Transport</keyword>
<dbReference type="Gene3D" id="2.40.160.50">
    <property type="entry name" value="membrane protein fhac: a member of the omp85/tpsb transporter family"/>
    <property type="match status" value="1"/>
</dbReference>
<evidence type="ECO:0000256" key="10">
    <source>
        <dbReference type="SAM" id="SignalP"/>
    </source>
</evidence>
<dbReference type="GO" id="GO:0046819">
    <property type="term" value="P:protein secretion by the type V secretion system"/>
    <property type="evidence" value="ECO:0007669"/>
    <property type="project" value="TreeGrafter"/>
</dbReference>
<dbReference type="InterPro" id="IPR005565">
    <property type="entry name" value="Hemolysn_activator_HlyB_C"/>
</dbReference>
<comment type="similarity">
    <text evidence="2">Belongs to the TPS (TC 1.B.20) family.</text>
</comment>
<evidence type="ECO:0000313" key="13">
    <source>
        <dbReference type="Proteomes" id="UP000003729"/>
    </source>
</evidence>
<evidence type="ECO:0000256" key="5">
    <source>
        <dbReference type="ARBA" id="ARBA00022692"/>
    </source>
</evidence>
<evidence type="ECO:0000259" key="11">
    <source>
        <dbReference type="PROSITE" id="PS51779"/>
    </source>
</evidence>
<protein>
    <submittedName>
        <fullName evidence="12">POTRA domain protein, ShlB-type</fullName>
    </submittedName>
</protein>
<evidence type="ECO:0000256" key="6">
    <source>
        <dbReference type="ARBA" id="ARBA00022927"/>
    </source>
</evidence>
<dbReference type="GO" id="GO:0009279">
    <property type="term" value="C:cell outer membrane"/>
    <property type="evidence" value="ECO:0007669"/>
    <property type="project" value="UniProtKB-SubCell"/>
</dbReference>
<evidence type="ECO:0000256" key="1">
    <source>
        <dbReference type="ARBA" id="ARBA00004442"/>
    </source>
</evidence>
<dbReference type="GO" id="GO:0006811">
    <property type="term" value="P:monoatomic ion transport"/>
    <property type="evidence" value="ECO:0007669"/>
    <property type="project" value="UniProtKB-KW"/>
</dbReference>
<dbReference type="GO" id="GO:0098046">
    <property type="term" value="C:type V protein secretion system complex"/>
    <property type="evidence" value="ECO:0007669"/>
    <property type="project" value="TreeGrafter"/>
</dbReference>
<dbReference type="Pfam" id="PF17287">
    <property type="entry name" value="POTRA_3"/>
    <property type="match status" value="1"/>
</dbReference>
<keyword evidence="5" id="KW-0812">Transmembrane</keyword>
<feature type="domain" description="POTRA" evidence="11">
    <location>
        <begin position="83"/>
        <end position="159"/>
    </location>
</feature>
<dbReference type="GO" id="GO:0008320">
    <property type="term" value="F:protein transmembrane transporter activity"/>
    <property type="evidence" value="ECO:0007669"/>
    <property type="project" value="TreeGrafter"/>
</dbReference>
<name>B6XC52_9GAMM</name>
<dbReference type="AlphaFoldDB" id="B6XC52"/>
<proteinExistence type="inferred from homology"/>
<comment type="subcellular location">
    <subcellularLocation>
        <location evidence="1">Cell outer membrane</location>
    </subcellularLocation>
</comment>
<dbReference type="Gene3D" id="3.10.20.310">
    <property type="entry name" value="membrane protein fhac"/>
    <property type="match status" value="1"/>
</dbReference>
<dbReference type="Proteomes" id="UP000003729">
    <property type="component" value="Unassembled WGS sequence"/>
</dbReference>